<dbReference type="GO" id="GO:0051082">
    <property type="term" value="F:unfolded protein binding"/>
    <property type="evidence" value="ECO:0007669"/>
    <property type="project" value="InterPro"/>
</dbReference>
<dbReference type="AlphaFoldDB" id="A0A1Y5R974"/>
<dbReference type="Proteomes" id="UP000193827">
    <property type="component" value="Unassembled WGS sequence"/>
</dbReference>
<dbReference type="RefSeq" id="WP_235862108.1">
    <property type="nucleotide sequence ID" value="NZ_FWFL01000001.1"/>
</dbReference>
<dbReference type="SMART" id="SM00935">
    <property type="entry name" value="OmpH"/>
    <property type="match status" value="1"/>
</dbReference>
<dbReference type="Pfam" id="PF03938">
    <property type="entry name" value="OmpH"/>
    <property type="match status" value="1"/>
</dbReference>
<reference evidence="2 3" key="1">
    <citation type="submission" date="2017-03" db="EMBL/GenBank/DDBJ databases">
        <authorList>
            <person name="Afonso C.L."/>
            <person name="Miller P.J."/>
            <person name="Scott M.A."/>
            <person name="Spackman E."/>
            <person name="Goraichik I."/>
            <person name="Dimitrov K.M."/>
            <person name="Suarez D.L."/>
            <person name="Swayne D.E."/>
        </authorList>
    </citation>
    <scope>NUCLEOTIDE SEQUENCE [LARGE SCALE GENOMIC DNA]</scope>
    <source>
        <strain evidence="2 3">CECT 8287</strain>
    </source>
</reference>
<dbReference type="InterPro" id="IPR005632">
    <property type="entry name" value="Chaperone_Skp"/>
</dbReference>
<dbReference type="SUPFAM" id="SSF111384">
    <property type="entry name" value="OmpH-like"/>
    <property type="match status" value="1"/>
</dbReference>
<sequence>MLKLMRIVGLVGILTCLTLGPAQAQEIGVVRSEILILDSERLLTETLLGQRLTADLQAERDKLIARNRKIETELEAEEQALTDLRSQKSPEEFRALADSFDTKVQEIRRDSERAARDLERNRELAPVQFMRMAEPVLVQVMQEAGGSVILERRGVLLSSDAINITDLAIVRINKEIGDGLPRNPTEDTDPSQTSE</sequence>
<proteinExistence type="predicted"/>
<dbReference type="Gene3D" id="3.30.910.20">
    <property type="entry name" value="Skp domain"/>
    <property type="match status" value="1"/>
</dbReference>
<accession>A0A1Y5R974</accession>
<evidence type="ECO:0000313" key="3">
    <source>
        <dbReference type="Proteomes" id="UP000193827"/>
    </source>
</evidence>
<feature type="coiled-coil region" evidence="1">
    <location>
        <begin position="53"/>
        <end position="87"/>
    </location>
</feature>
<name>A0A1Y5R974_9RHOB</name>
<organism evidence="2 3">
    <name type="scientific">Roseovarius litorisediminis</name>
    <dbReference type="NCBI Taxonomy" id="1312363"/>
    <lineage>
        <taxon>Bacteria</taxon>
        <taxon>Pseudomonadati</taxon>
        <taxon>Pseudomonadota</taxon>
        <taxon>Alphaproteobacteria</taxon>
        <taxon>Rhodobacterales</taxon>
        <taxon>Roseobacteraceae</taxon>
        <taxon>Roseovarius</taxon>
    </lineage>
</organism>
<keyword evidence="3" id="KW-1185">Reference proteome</keyword>
<evidence type="ECO:0000256" key="1">
    <source>
        <dbReference type="SAM" id="Coils"/>
    </source>
</evidence>
<evidence type="ECO:0000313" key="2">
    <source>
        <dbReference type="EMBL" id="SLN12094.1"/>
    </source>
</evidence>
<dbReference type="EMBL" id="FWFL01000001">
    <property type="protein sequence ID" value="SLN12094.1"/>
    <property type="molecule type" value="Genomic_DNA"/>
</dbReference>
<dbReference type="InterPro" id="IPR024930">
    <property type="entry name" value="Skp_dom_sf"/>
</dbReference>
<keyword evidence="1" id="KW-0175">Coiled coil</keyword>
<gene>
    <name evidence="2" type="ORF">PEL8287_00310</name>
</gene>
<protein>
    <submittedName>
        <fullName evidence="2">Outer membrane protein (OmpH-like)</fullName>
    </submittedName>
</protein>